<dbReference type="Proteomes" id="UP001176941">
    <property type="component" value="Chromosome 34"/>
</dbReference>
<proteinExistence type="predicted"/>
<evidence type="ECO:0000313" key="2">
    <source>
        <dbReference type="Proteomes" id="UP001176941"/>
    </source>
</evidence>
<protein>
    <submittedName>
        <fullName evidence="1">Uncharacterized protein</fullName>
    </submittedName>
</protein>
<gene>
    <name evidence="1" type="ORF">MRATA1EN1_LOCUS22675</name>
</gene>
<accession>A0ABN8ZJP5</accession>
<evidence type="ECO:0000313" key="1">
    <source>
        <dbReference type="EMBL" id="CAI9173713.1"/>
    </source>
</evidence>
<dbReference type="EMBL" id="OX460345">
    <property type="protein sequence ID" value="CAI9173713.1"/>
    <property type="molecule type" value="Genomic_DNA"/>
</dbReference>
<organism evidence="1 2">
    <name type="scientific">Rangifer tarandus platyrhynchus</name>
    <name type="common">Svalbard reindeer</name>
    <dbReference type="NCBI Taxonomy" id="3082113"/>
    <lineage>
        <taxon>Eukaryota</taxon>
        <taxon>Metazoa</taxon>
        <taxon>Chordata</taxon>
        <taxon>Craniata</taxon>
        <taxon>Vertebrata</taxon>
        <taxon>Euteleostomi</taxon>
        <taxon>Mammalia</taxon>
        <taxon>Eutheria</taxon>
        <taxon>Laurasiatheria</taxon>
        <taxon>Artiodactyla</taxon>
        <taxon>Ruminantia</taxon>
        <taxon>Pecora</taxon>
        <taxon>Cervidae</taxon>
        <taxon>Odocoileinae</taxon>
        <taxon>Rangifer</taxon>
    </lineage>
</organism>
<name>A0ABN8ZJP5_RANTA</name>
<sequence>MKTNFKLGLTSSNQRHSFEYSTPIECMYILRRTHTKKARKCQSSCGRRNPRVCSVFTLGCCFLIVCPKRTPERVIIDESQETDPQIEPALPQSCWVTLGLRLSICKMKGQPEQSSKRLPSRLMA</sequence>
<keyword evidence="2" id="KW-1185">Reference proteome</keyword>
<reference evidence="1" key="1">
    <citation type="submission" date="2023-04" db="EMBL/GenBank/DDBJ databases">
        <authorList>
            <consortium name="ELIXIR-Norway"/>
        </authorList>
    </citation>
    <scope>NUCLEOTIDE SEQUENCE [LARGE SCALE GENOMIC DNA]</scope>
</reference>